<dbReference type="InterPro" id="IPR038085">
    <property type="entry name" value="Rnp2-like_sf"/>
</dbReference>
<feature type="domain" description="Ribonucleases P/MRP subunit Pop8-like" evidence="2">
    <location>
        <begin position="20"/>
        <end position="93"/>
    </location>
</feature>
<dbReference type="EMBL" id="HACG01046610">
    <property type="protein sequence ID" value="CEK93475.1"/>
    <property type="molecule type" value="Transcribed_RNA"/>
</dbReference>
<organism evidence="4">
    <name type="scientific">Arion vulgaris</name>
    <dbReference type="NCBI Taxonomy" id="1028688"/>
    <lineage>
        <taxon>Eukaryota</taxon>
        <taxon>Metazoa</taxon>
        <taxon>Spiralia</taxon>
        <taxon>Lophotrochozoa</taxon>
        <taxon>Mollusca</taxon>
        <taxon>Gastropoda</taxon>
        <taxon>Heterobranchia</taxon>
        <taxon>Euthyneura</taxon>
        <taxon>Panpulmonata</taxon>
        <taxon>Eupulmonata</taxon>
        <taxon>Stylommatophora</taxon>
        <taxon>Helicina</taxon>
        <taxon>Arionoidea</taxon>
        <taxon>Arionidae</taxon>
        <taxon>Arion</taxon>
    </lineage>
</organism>
<dbReference type="GO" id="GO:0030681">
    <property type="term" value="C:multimeric ribonuclease P complex"/>
    <property type="evidence" value="ECO:0007669"/>
    <property type="project" value="TreeGrafter"/>
</dbReference>
<dbReference type="GO" id="GO:0005730">
    <property type="term" value="C:nucleolus"/>
    <property type="evidence" value="ECO:0007669"/>
    <property type="project" value="TreeGrafter"/>
</dbReference>
<evidence type="ECO:0000313" key="4">
    <source>
        <dbReference type="EMBL" id="CEK93475.1"/>
    </source>
</evidence>
<dbReference type="AlphaFoldDB" id="A0A0B7BMY0"/>
<keyword evidence="1" id="KW-0819">tRNA processing</keyword>
<dbReference type="GO" id="GO:0001682">
    <property type="term" value="P:tRNA 5'-leader removal"/>
    <property type="evidence" value="ECO:0007669"/>
    <property type="project" value="TreeGrafter"/>
</dbReference>
<evidence type="ECO:0000313" key="3">
    <source>
        <dbReference type="EMBL" id="CEK93474.1"/>
    </source>
</evidence>
<dbReference type="GO" id="GO:0033204">
    <property type="term" value="F:ribonuclease P RNA binding"/>
    <property type="evidence" value="ECO:0007669"/>
    <property type="project" value="TreeGrafter"/>
</dbReference>
<proteinExistence type="predicted"/>
<protein>
    <recommendedName>
        <fullName evidence="2">Ribonucleases P/MRP subunit Pop8-like domain-containing protein</fullName>
    </recommendedName>
</protein>
<dbReference type="PANTHER" id="PTHR15441">
    <property type="entry name" value="RIBONUCLEASE P PROTEIN SUBUNIT P14"/>
    <property type="match status" value="1"/>
</dbReference>
<accession>A0A0B7BMY0</accession>
<dbReference type="InterPro" id="IPR049128">
    <property type="entry name" value="Pop8-like_dom"/>
</dbReference>
<evidence type="ECO:0000259" key="2">
    <source>
        <dbReference type="Pfam" id="PF20976"/>
    </source>
</evidence>
<gene>
    <name evidence="4" type="primary">ORF195542</name>
    <name evidence="3" type="synonym">ORF195538</name>
</gene>
<name>A0A0B7BMY0_9EUPU</name>
<sequence>MIEENTQSSKSFISDKKQPYLYLKVLLTIENEDASQLSPVQYKFLIMQALKETLGQVGASTTVDLLKLSSDAVALLRLPSRNAEKVWGALTLYGTTPAKRRCAFRVLQVSPFLMGLAFDTRRSR</sequence>
<dbReference type="SUPFAM" id="SSF160350">
    <property type="entry name" value="Rnp2-like"/>
    <property type="match status" value="1"/>
</dbReference>
<evidence type="ECO:0000256" key="1">
    <source>
        <dbReference type="ARBA" id="ARBA00022694"/>
    </source>
</evidence>
<dbReference type="PANTHER" id="PTHR15441:SF1">
    <property type="entry name" value="RIBONUCLEASE P PROTEIN SUBUNIT P14"/>
    <property type="match status" value="1"/>
</dbReference>
<dbReference type="EMBL" id="HACG01046609">
    <property type="protein sequence ID" value="CEK93474.1"/>
    <property type="molecule type" value="Transcribed_RNA"/>
</dbReference>
<reference evidence="4" key="1">
    <citation type="submission" date="2014-12" db="EMBL/GenBank/DDBJ databases">
        <title>Insight into the proteome of Arion vulgaris.</title>
        <authorList>
            <person name="Aradska J."/>
            <person name="Bulat T."/>
            <person name="Smidak R."/>
            <person name="Sarate P."/>
            <person name="Gangsoo J."/>
            <person name="Sialana F."/>
            <person name="Bilban M."/>
            <person name="Lubec G."/>
        </authorList>
    </citation>
    <scope>NUCLEOTIDE SEQUENCE</scope>
    <source>
        <tissue evidence="4">Skin</tissue>
    </source>
</reference>
<dbReference type="Pfam" id="PF20976">
    <property type="entry name" value="Pop8"/>
    <property type="match status" value="1"/>
</dbReference>
<dbReference type="Gene3D" id="3.30.70.3250">
    <property type="entry name" value="Ribonuclease P, Pop5 subunit"/>
    <property type="match status" value="1"/>
</dbReference>